<gene>
    <name evidence="2" type="ORF">ACFSKP_07805</name>
</gene>
<evidence type="ECO:0008006" key="4">
    <source>
        <dbReference type="Google" id="ProtNLM"/>
    </source>
</evidence>
<evidence type="ECO:0000313" key="2">
    <source>
        <dbReference type="EMBL" id="MFD2246157.1"/>
    </source>
</evidence>
<accession>A0ABW5CX58</accession>
<dbReference type="RefSeq" id="WP_250427835.1">
    <property type="nucleotide sequence ID" value="NZ_JALPRR010000001.1"/>
</dbReference>
<protein>
    <recommendedName>
        <fullName evidence="4">Lipoprotein</fullName>
    </recommendedName>
</protein>
<feature type="chain" id="PRO_5046047687" description="Lipoprotein" evidence="1">
    <location>
        <begin position="22"/>
        <end position="194"/>
    </location>
</feature>
<feature type="signal peptide" evidence="1">
    <location>
        <begin position="1"/>
        <end position="21"/>
    </location>
</feature>
<name>A0ABW5CX58_9BACT</name>
<comment type="caution">
    <text evidence="2">The sequence shown here is derived from an EMBL/GenBank/DDBJ whole genome shotgun (WGS) entry which is preliminary data.</text>
</comment>
<organism evidence="2 3">
    <name type="scientific">Pontibacter ruber</name>
    <dbReference type="NCBI Taxonomy" id="1343895"/>
    <lineage>
        <taxon>Bacteria</taxon>
        <taxon>Pseudomonadati</taxon>
        <taxon>Bacteroidota</taxon>
        <taxon>Cytophagia</taxon>
        <taxon>Cytophagales</taxon>
        <taxon>Hymenobacteraceae</taxon>
        <taxon>Pontibacter</taxon>
    </lineage>
</organism>
<proteinExistence type="predicted"/>
<keyword evidence="1" id="KW-0732">Signal</keyword>
<dbReference type="Proteomes" id="UP001597374">
    <property type="component" value="Unassembled WGS sequence"/>
</dbReference>
<reference evidence="3" key="1">
    <citation type="journal article" date="2019" name="Int. J. Syst. Evol. Microbiol.">
        <title>The Global Catalogue of Microorganisms (GCM) 10K type strain sequencing project: providing services to taxonomists for standard genome sequencing and annotation.</title>
        <authorList>
            <consortium name="The Broad Institute Genomics Platform"/>
            <consortium name="The Broad Institute Genome Sequencing Center for Infectious Disease"/>
            <person name="Wu L."/>
            <person name="Ma J."/>
        </authorList>
    </citation>
    <scope>NUCLEOTIDE SEQUENCE [LARGE SCALE GENOMIC DNA]</scope>
    <source>
        <strain evidence="3">CGMCC 4.1782</strain>
    </source>
</reference>
<evidence type="ECO:0000313" key="3">
    <source>
        <dbReference type="Proteomes" id="UP001597374"/>
    </source>
</evidence>
<evidence type="ECO:0000256" key="1">
    <source>
        <dbReference type="SAM" id="SignalP"/>
    </source>
</evidence>
<dbReference type="EMBL" id="JBHUIM010000001">
    <property type="protein sequence ID" value="MFD2246157.1"/>
    <property type="molecule type" value="Genomic_DNA"/>
</dbReference>
<dbReference type="PROSITE" id="PS51257">
    <property type="entry name" value="PROKAR_LIPOPROTEIN"/>
    <property type="match status" value="1"/>
</dbReference>
<sequence length="194" mass="22003">MYKKLYLLLLSLMAFSACDSAKQEAAKEQQAGATQTQQEVQPAKPAVLHANTQTRIFSNPEKQDTFKVYLTGESILKAQVTLEIISAEGKQLFQDTFPATDLIGFATDYNKTPQLQEEYIRKRVDEFFQNENFDQPAIAADDEFEEGYATREVWESIKSDKKAVGFSYLVGEEDIRFIAYARAADKVVQYYGCC</sequence>
<keyword evidence="3" id="KW-1185">Reference proteome</keyword>